<organism evidence="2 3">
    <name type="scientific">Flavobacterium weaverense</name>
    <dbReference type="NCBI Taxonomy" id="271156"/>
    <lineage>
        <taxon>Bacteria</taxon>
        <taxon>Pseudomonadati</taxon>
        <taxon>Bacteroidota</taxon>
        <taxon>Flavobacteriia</taxon>
        <taxon>Flavobacteriales</taxon>
        <taxon>Flavobacteriaceae</taxon>
        <taxon>Flavobacterium</taxon>
    </lineage>
</organism>
<dbReference type="Proteomes" id="UP000280368">
    <property type="component" value="Unassembled WGS sequence"/>
</dbReference>
<dbReference type="EMBL" id="REFH01000007">
    <property type="protein sequence ID" value="RMA78150.1"/>
    <property type="molecule type" value="Genomic_DNA"/>
</dbReference>
<accession>A0A3M0A090</accession>
<evidence type="ECO:0000313" key="3">
    <source>
        <dbReference type="Proteomes" id="UP000280368"/>
    </source>
</evidence>
<evidence type="ECO:0008006" key="4">
    <source>
        <dbReference type="Google" id="ProtNLM"/>
    </source>
</evidence>
<dbReference type="AlphaFoldDB" id="A0A3M0A090"/>
<feature type="signal peptide" evidence="1">
    <location>
        <begin position="1"/>
        <end position="19"/>
    </location>
</feature>
<dbReference type="OrthoDB" id="1148517at2"/>
<proteinExistence type="predicted"/>
<keyword evidence="1" id="KW-0732">Signal</keyword>
<dbReference type="RefSeq" id="WP_121924267.1">
    <property type="nucleotide sequence ID" value="NZ_CBCSGA010000012.1"/>
</dbReference>
<protein>
    <recommendedName>
        <fullName evidence="4">Secreted protein</fullName>
    </recommendedName>
</protein>
<feature type="chain" id="PRO_5018016017" description="Secreted protein" evidence="1">
    <location>
        <begin position="20"/>
        <end position="222"/>
    </location>
</feature>
<gene>
    <name evidence="2" type="ORF">BC961_0524</name>
</gene>
<evidence type="ECO:0000256" key="1">
    <source>
        <dbReference type="SAM" id="SignalP"/>
    </source>
</evidence>
<evidence type="ECO:0000313" key="2">
    <source>
        <dbReference type="EMBL" id="RMA78150.1"/>
    </source>
</evidence>
<reference evidence="2 3" key="1">
    <citation type="submission" date="2018-10" db="EMBL/GenBank/DDBJ databases">
        <title>Genomic Encyclopedia of Archaeal and Bacterial Type Strains, Phase II (KMG-II): from individual species to whole genera.</title>
        <authorList>
            <person name="Goeker M."/>
        </authorList>
    </citation>
    <scope>NUCLEOTIDE SEQUENCE [LARGE SCALE GENOMIC DNA]</scope>
    <source>
        <strain evidence="2 3">DSM 19727</strain>
    </source>
</reference>
<sequence>MKRILFLIFTVTMSLSGYAQSEFNSKFKAIPPKNNAPKVKKETLPKVDIPPINTPNVFKSPDLFSPKPSPLGSIAPADNFSMTPKNEFINPGDVYKDKWNKKEDNSQGIVYRKNQNLGNFATGSTTAKVMYRDAAYVDGDQIRVYLNDKVIQQQVNLDSEFKGFEIVLEKGFNKIDFEALNQGSSGPNTAEFKVYDDKGSLISASQWNLGTGFKATIILVKE</sequence>
<comment type="caution">
    <text evidence="2">The sequence shown here is derived from an EMBL/GenBank/DDBJ whole genome shotgun (WGS) entry which is preliminary data.</text>
</comment>
<name>A0A3M0A090_9FLAO</name>
<keyword evidence="3" id="KW-1185">Reference proteome</keyword>